<evidence type="ECO:0000256" key="2">
    <source>
        <dbReference type="ARBA" id="ARBA00022448"/>
    </source>
</evidence>
<dbReference type="GO" id="GO:0005886">
    <property type="term" value="C:plasma membrane"/>
    <property type="evidence" value="ECO:0007669"/>
    <property type="project" value="UniProtKB-SubCell"/>
</dbReference>
<feature type="transmembrane region" description="Helical" evidence="10">
    <location>
        <begin position="339"/>
        <end position="356"/>
    </location>
</feature>
<feature type="transmembrane region" description="Helical" evidence="10">
    <location>
        <begin position="111"/>
        <end position="134"/>
    </location>
</feature>
<feature type="transmembrane region" description="Helical" evidence="10">
    <location>
        <begin position="54"/>
        <end position="71"/>
    </location>
</feature>
<gene>
    <name evidence="12" type="ORF">AVDCRST_MAG53-1546</name>
</gene>
<comment type="subcellular location">
    <subcellularLocation>
        <location evidence="1 10">Cell membrane</location>
        <topology evidence="1 10">Multi-pass membrane protein</topology>
    </subcellularLocation>
</comment>
<protein>
    <submittedName>
        <fullName evidence="12">Na+/H+ antiporter</fullName>
    </submittedName>
</protein>
<reference evidence="12" key="1">
    <citation type="submission" date="2020-02" db="EMBL/GenBank/DDBJ databases">
        <authorList>
            <person name="Meier V. D."/>
        </authorList>
    </citation>
    <scope>NUCLEOTIDE SEQUENCE</scope>
    <source>
        <strain evidence="12">AVDCRST_MAG53</strain>
    </source>
</reference>
<evidence type="ECO:0000256" key="9">
    <source>
        <dbReference type="ARBA" id="ARBA00023201"/>
    </source>
</evidence>
<feature type="transmembrane region" description="Helical" evidence="10">
    <location>
        <begin position="83"/>
        <end position="105"/>
    </location>
</feature>
<dbReference type="GO" id="GO:0015386">
    <property type="term" value="F:potassium:proton antiporter activity"/>
    <property type="evidence" value="ECO:0007669"/>
    <property type="project" value="TreeGrafter"/>
</dbReference>
<evidence type="ECO:0000256" key="10">
    <source>
        <dbReference type="RuleBase" id="RU366002"/>
    </source>
</evidence>
<feature type="transmembrane region" description="Helical" evidence="10">
    <location>
        <begin position="211"/>
        <end position="228"/>
    </location>
</feature>
<dbReference type="InterPro" id="IPR004705">
    <property type="entry name" value="Cation/H_exchanger_CPA1_bac"/>
</dbReference>
<accession>A0A6J4S5K0</accession>
<feature type="transmembrane region" description="Helical" evidence="10">
    <location>
        <begin position="263"/>
        <end position="285"/>
    </location>
</feature>
<evidence type="ECO:0000256" key="1">
    <source>
        <dbReference type="ARBA" id="ARBA00004651"/>
    </source>
</evidence>
<keyword evidence="3 10" id="KW-1003">Cell membrane</keyword>
<evidence type="ECO:0000256" key="3">
    <source>
        <dbReference type="ARBA" id="ARBA00022475"/>
    </source>
</evidence>
<keyword evidence="7 10" id="KW-0406">Ion transport</keyword>
<feature type="transmembrane region" description="Helical" evidence="10">
    <location>
        <begin position="182"/>
        <end position="199"/>
    </location>
</feature>
<dbReference type="AlphaFoldDB" id="A0A6J4S5K0"/>
<dbReference type="GO" id="GO:0015385">
    <property type="term" value="F:sodium:proton antiporter activity"/>
    <property type="evidence" value="ECO:0007669"/>
    <property type="project" value="InterPro"/>
</dbReference>
<evidence type="ECO:0000259" key="11">
    <source>
        <dbReference type="Pfam" id="PF00999"/>
    </source>
</evidence>
<sequence>MDDLEFLLVLLLGAAALVRLAERARVPYPIVLVLGGLAVGFLPGLPAVELEPEIVFLVFLPPLLTAAGFAASPQALRAEAGPLGFLTVGLVLLTMGAVAVVAHAVVPGLGWEAAFILGAVVAPTDPVAAAASFSRIGVPERVKLLVEGEAIINDATALVIYRVAVAAAVTGTFSAGDAVLDFVVSAAGGLAVGLAVGVLEVRVLRRLDDTALSIFLTVLFPYGAYISAEQAGASGVLAAVVTGLYLGWFAHDAFQADTRLSATAFWGVLDFAANATLFVLLGLQFPALADELRLELSLGGLVGAAALVSLTVIGVRLLATAPPILGGTARERVAVGWSGMRGAISLAAALAVPTTVEDREVIIFITFVVILVTLVGQGLSLPALLRALGIHGPRPWSPEEAIARLEAAQTALDRLDELEDEGAGEEQLRRLRELYRARFRRCQAVIGGDGSASSAHTETRLRYSALRKELIGVERGALVDLRNRGRLRPELLRVIERDLDLEEARLGAG</sequence>
<evidence type="ECO:0000256" key="5">
    <source>
        <dbReference type="ARBA" id="ARBA00022989"/>
    </source>
</evidence>
<feature type="transmembrane region" description="Helical" evidence="10">
    <location>
        <begin position="362"/>
        <end position="385"/>
    </location>
</feature>
<organism evidence="12">
    <name type="scientific">uncultured Solirubrobacteraceae bacterium</name>
    <dbReference type="NCBI Taxonomy" id="1162706"/>
    <lineage>
        <taxon>Bacteria</taxon>
        <taxon>Bacillati</taxon>
        <taxon>Actinomycetota</taxon>
        <taxon>Thermoleophilia</taxon>
        <taxon>Solirubrobacterales</taxon>
        <taxon>Solirubrobacteraceae</taxon>
        <taxon>environmental samples</taxon>
    </lineage>
</organism>
<evidence type="ECO:0000256" key="7">
    <source>
        <dbReference type="ARBA" id="ARBA00023065"/>
    </source>
</evidence>
<keyword evidence="2 10" id="KW-0813">Transport</keyword>
<dbReference type="NCBIfam" id="TIGR00831">
    <property type="entry name" value="a_cpa1"/>
    <property type="match status" value="1"/>
</dbReference>
<keyword evidence="8 10" id="KW-0472">Membrane</keyword>
<name>A0A6J4S5K0_9ACTN</name>
<dbReference type="PANTHER" id="PTHR10110">
    <property type="entry name" value="SODIUM/HYDROGEN EXCHANGER"/>
    <property type="match status" value="1"/>
</dbReference>
<evidence type="ECO:0000313" key="12">
    <source>
        <dbReference type="EMBL" id="CAA9490086.1"/>
    </source>
</evidence>
<keyword evidence="5 10" id="KW-1133">Transmembrane helix</keyword>
<keyword evidence="4 10" id="KW-0812">Transmembrane</keyword>
<proteinExistence type="inferred from homology"/>
<feature type="transmembrane region" description="Helical" evidence="10">
    <location>
        <begin position="28"/>
        <end position="48"/>
    </location>
</feature>
<evidence type="ECO:0000256" key="4">
    <source>
        <dbReference type="ARBA" id="ARBA00022692"/>
    </source>
</evidence>
<dbReference type="Gene3D" id="6.10.140.1330">
    <property type="match status" value="1"/>
</dbReference>
<evidence type="ECO:0000256" key="8">
    <source>
        <dbReference type="ARBA" id="ARBA00023136"/>
    </source>
</evidence>
<dbReference type="EMBL" id="CADCVR010000042">
    <property type="protein sequence ID" value="CAA9490086.1"/>
    <property type="molecule type" value="Genomic_DNA"/>
</dbReference>
<keyword evidence="6 10" id="KW-0915">Sodium</keyword>
<dbReference type="GO" id="GO:0098719">
    <property type="term" value="P:sodium ion import across plasma membrane"/>
    <property type="evidence" value="ECO:0007669"/>
    <property type="project" value="TreeGrafter"/>
</dbReference>
<dbReference type="GO" id="GO:0051453">
    <property type="term" value="P:regulation of intracellular pH"/>
    <property type="evidence" value="ECO:0007669"/>
    <property type="project" value="TreeGrafter"/>
</dbReference>
<keyword evidence="9 10" id="KW-0739">Sodium transport</keyword>
<dbReference type="Pfam" id="PF00999">
    <property type="entry name" value="Na_H_Exchanger"/>
    <property type="match status" value="1"/>
</dbReference>
<keyword evidence="10" id="KW-0050">Antiport</keyword>
<feature type="domain" description="Cation/H+ exchanger transmembrane" evidence="11">
    <location>
        <begin position="15"/>
        <end position="386"/>
    </location>
</feature>
<comment type="function">
    <text evidence="10">Na(+)/H(+) antiporter that extrudes sodium in exchange for external protons.</text>
</comment>
<feature type="transmembrane region" description="Helical" evidence="10">
    <location>
        <begin position="6"/>
        <end position="21"/>
    </location>
</feature>
<comment type="caution">
    <text evidence="10">Lacks conserved residue(s) required for the propagation of feature annotation.</text>
</comment>
<comment type="similarity">
    <text evidence="10">Belongs to the monovalent cation:proton antiporter 1 (CPA1) transporter (TC 2.A.36) family.</text>
</comment>
<feature type="transmembrane region" description="Helical" evidence="10">
    <location>
        <begin position="297"/>
        <end position="319"/>
    </location>
</feature>
<feature type="transmembrane region" description="Helical" evidence="10">
    <location>
        <begin position="234"/>
        <end position="251"/>
    </location>
</feature>
<evidence type="ECO:0000256" key="6">
    <source>
        <dbReference type="ARBA" id="ARBA00023053"/>
    </source>
</evidence>
<dbReference type="InterPro" id="IPR006153">
    <property type="entry name" value="Cation/H_exchanger_TM"/>
</dbReference>
<dbReference type="PANTHER" id="PTHR10110:SF86">
    <property type="entry name" value="SODIUM_HYDROGEN EXCHANGER 7"/>
    <property type="match status" value="1"/>
</dbReference>
<feature type="transmembrane region" description="Helical" evidence="10">
    <location>
        <begin position="155"/>
        <end position="176"/>
    </location>
</feature>
<dbReference type="InterPro" id="IPR018422">
    <property type="entry name" value="Cation/H_exchanger_CPA1"/>
</dbReference>